<name>A0A3N0CMJ1_9ACTN</name>
<evidence type="ECO:0000256" key="1">
    <source>
        <dbReference type="SAM" id="Phobius"/>
    </source>
</evidence>
<accession>A0A3N0CMJ1</accession>
<dbReference type="AlphaFoldDB" id="A0A3N0CMJ1"/>
<dbReference type="Proteomes" id="UP000267128">
    <property type="component" value="Unassembled WGS sequence"/>
</dbReference>
<reference evidence="2 3" key="1">
    <citation type="submission" date="2018-11" db="EMBL/GenBank/DDBJ databases">
        <authorList>
            <person name="Li F."/>
        </authorList>
    </citation>
    <scope>NUCLEOTIDE SEQUENCE [LARGE SCALE GENOMIC DNA]</scope>
    <source>
        <strain evidence="2 3">Gsoil 097</strain>
    </source>
</reference>
<keyword evidence="1" id="KW-0812">Transmembrane</keyword>
<feature type="transmembrane region" description="Helical" evidence="1">
    <location>
        <begin position="199"/>
        <end position="221"/>
    </location>
</feature>
<evidence type="ECO:0000313" key="3">
    <source>
        <dbReference type="Proteomes" id="UP000267128"/>
    </source>
</evidence>
<protein>
    <submittedName>
        <fullName evidence="2">TIGR02206 family membrane protein</fullName>
    </submittedName>
</protein>
<dbReference type="RefSeq" id="WP_123226852.1">
    <property type="nucleotide sequence ID" value="NZ_RJSE01000005.1"/>
</dbReference>
<feature type="transmembrane region" description="Helical" evidence="1">
    <location>
        <begin position="154"/>
        <end position="175"/>
    </location>
</feature>
<feature type="transmembrane region" description="Helical" evidence="1">
    <location>
        <begin position="126"/>
        <end position="147"/>
    </location>
</feature>
<keyword evidence="1" id="KW-0472">Membrane</keyword>
<dbReference type="NCBIfam" id="TIGR02206">
    <property type="entry name" value="intg_mem_TP0381"/>
    <property type="match status" value="1"/>
</dbReference>
<comment type="caution">
    <text evidence="2">The sequence shown here is derived from an EMBL/GenBank/DDBJ whole genome shotgun (WGS) entry which is preliminary data.</text>
</comment>
<feature type="transmembrane region" description="Helical" evidence="1">
    <location>
        <begin position="95"/>
        <end position="114"/>
    </location>
</feature>
<dbReference type="OrthoDB" id="9813172at2"/>
<dbReference type="InterPro" id="IPR011737">
    <property type="entry name" value="CHP02206_TP0381"/>
</dbReference>
<proteinExistence type="predicted"/>
<organism evidence="2 3">
    <name type="scientific">Nocardioides marmoriginsengisoli</name>
    <dbReference type="NCBI Taxonomy" id="661483"/>
    <lineage>
        <taxon>Bacteria</taxon>
        <taxon>Bacillati</taxon>
        <taxon>Actinomycetota</taxon>
        <taxon>Actinomycetes</taxon>
        <taxon>Propionibacteriales</taxon>
        <taxon>Nocardioidaceae</taxon>
        <taxon>Nocardioides</taxon>
    </lineage>
</organism>
<gene>
    <name evidence="2" type="ORF">EFK50_07035</name>
</gene>
<evidence type="ECO:0000313" key="2">
    <source>
        <dbReference type="EMBL" id="RNL64276.1"/>
    </source>
</evidence>
<dbReference type="Pfam" id="PF14808">
    <property type="entry name" value="TMEM164"/>
    <property type="match status" value="1"/>
</dbReference>
<keyword evidence="1" id="KW-1133">Transmembrane helix</keyword>
<keyword evidence="3" id="KW-1185">Reference proteome</keyword>
<feature type="transmembrane region" description="Helical" evidence="1">
    <location>
        <begin position="15"/>
        <end position="33"/>
    </location>
</feature>
<sequence length="235" mass="26678">MTLLSTRFESFSPEHFGLIGLFLAVFVGLVVYGRRRGDNPRFRRGFAIVIPCFTLPMQIQQLTPGEFGLGTSLPLQYCDLAWMLAVYALWTRAPWAFVLTFFWGLTLTLQGVITPSLGQEFPEPRYFMFWGMHFLTIWAAGYLTAIGDRPTWRLYRFTVVVTAAWAGVVMIFNALTDTNYGYLNRKPPGASLLDALPGWPAYVVIEIAIIAAVWAAMTWAFQTRPQRAKRTSTER</sequence>
<dbReference type="EMBL" id="RJSE01000005">
    <property type="protein sequence ID" value="RNL64276.1"/>
    <property type="molecule type" value="Genomic_DNA"/>
</dbReference>